<organism evidence="2 3">
    <name type="scientific">Caldisalinibacter kiritimatiensis</name>
    <dbReference type="NCBI Taxonomy" id="1304284"/>
    <lineage>
        <taxon>Bacteria</taxon>
        <taxon>Bacillati</taxon>
        <taxon>Bacillota</taxon>
        <taxon>Tissierellia</taxon>
        <taxon>Tissierellales</taxon>
        <taxon>Thermohalobacteraceae</taxon>
        <taxon>Caldisalinibacter</taxon>
    </lineage>
</organism>
<dbReference type="GO" id="GO:0016787">
    <property type="term" value="F:hydrolase activity"/>
    <property type="evidence" value="ECO:0007669"/>
    <property type="project" value="InterPro"/>
</dbReference>
<dbReference type="PATRIC" id="fig|1304284.3.peg.680"/>
<comment type="caution">
    <text evidence="2">The sequence shown here is derived from an EMBL/GenBank/DDBJ whole genome shotgun (WGS) entry which is preliminary data.</text>
</comment>
<evidence type="ECO:0000313" key="2">
    <source>
        <dbReference type="EMBL" id="EOD01247.1"/>
    </source>
</evidence>
<dbReference type="SUPFAM" id="SSF56300">
    <property type="entry name" value="Metallo-dependent phosphatases"/>
    <property type="match status" value="1"/>
</dbReference>
<dbReference type="Pfam" id="PF00149">
    <property type="entry name" value="Metallophos"/>
    <property type="match status" value="1"/>
</dbReference>
<dbReference type="STRING" id="1304284.L21TH_0692"/>
<dbReference type="eggNOG" id="COG0420">
    <property type="taxonomic scope" value="Bacteria"/>
</dbReference>
<evidence type="ECO:0000313" key="3">
    <source>
        <dbReference type="Proteomes" id="UP000013378"/>
    </source>
</evidence>
<proteinExistence type="predicted"/>
<dbReference type="Gene3D" id="3.60.21.10">
    <property type="match status" value="1"/>
</dbReference>
<dbReference type="InterPro" id="IPR004843">
    <property type="entry name" value="Calcineurin-like_PHP"/>
</dbReference>
<accession>R1AX50</accession>
<dbReference type="OrthoDB" id="9773856at2"/>
<feature type="domain" description="Calcineurin-like phosphoesterase" evidence="1">
    <location>
        <begin position="1"/>
        <end position="198"/>
    </location>
</feature>
<keyword evidence="3" id="KW-1185">Reference proteome</keyword>
<sequence>MRILYLTDTHIRGTTPKNRKDNLLETLQLKFEEVLEISKKYNVDYILHGGDFFDRPDISNSIARKFALILSKFDVPIYVIAGNHDVYGHNPETLHRTLLGLFDALGILNLIDSNDKIILKKENIKVQITGQNYRYDIDTDKSKKGYIVKEKQKGVDYLIHVVHGMLLDRPFIKGIPYTLIEDIVKTKADITLCGHYHSGFGVIKIDNKYFVNPGSLIRITNSLQEIERKPKIAIIDLKKEINIDLIPLKKAKSGKEILDRKQIEMFIYRNERIMQFKQSIDSSSEFEKLDITHILNSLANTDGISKAVKDEAINRIGVAQMYFKGDDE</sequence>
<dbReference type="EMBL" id="ARZA01000067">
    <property type="protein sequence ID" value="EOD01247.1"/>
    <property type="molecule type" value="Genomic_DNA"/>
</dbReference>
<evidence type="ECO:0000259" key="1">
    <source>
        <dbReference type="Pfam" id="PF00149"/>
    </source>
</evidence>
<dbReference type="PANTHER" id="PTHR30337">
    <property type="entry name" value="COMPONENT OF ATP-DEPENDENT DSDNA EXONUCLEASE"/>
    <property type="match status" value="1"/>
</dbReference>
<name>R1AX50_9FIRM</name>
<dbReference type="PANTHER" id="PTHR30337:SF0">
    <property type="entry name" value="NUCLEASE SBCCD SUBUNIT D"/>
    <property type="match status" value="1"/>
</dbReference>
<protein>
    <submittedName>
        <fullName evidence="2">DNA double-strand break repair protein Mre11</fullName>
    </submittedName>
</protein>
<gene>
    <name evidence="2" type="ORF">L21TH_0692</name>
</gene>
<dbReference type="AlphaFoldDB" id="R1AX50"/>
<dbReference type="InterPro" id="IPR029052">
    <property type="entry name" value="Metallo-depent_PP-like"/>
</dbReference>
<dbReference type="Proteomes" id="UP000013378">
    <property type="component" value="Unassembled WGS sequence"/>
</dbReference>
<reference evidence="2 3" key="1">
    <citation type="journal article" date="2015" name="Geomicrobiol. J.">
        <title>Caldisalinibacter kiritimatiensis gen. nov., sp. nov., a moderately thermohalophilic thiosulfate-reducing bacterium from a hypersaline microbial mat.</title>
        <authorList>
            <person name="Ben Hania W."/>
            <person name="Joseph M."/>
            <person name="Fiebig A."/>
            <person name="Bunk B."/>
            <person name="Klenk H.-P."/>
            <person name="Fardeau M.-L."/>
            <person name="Spring S."/>
        </authorList>
    </citation>
    <scope>NUCLEOTIDE SEQUENCE [LARGE SCALE GENOMIC DNA]</scope>
    <source>
        <strain evidence="2 3">L21-TH-D2</strain>
    </source>
</reference>
<dbReference type="RefSeq" id="WP_006308968.1">
    <property type="nucleotide sequence ID" value="NZ_ARZA01000067.1"/>
</dbReference>
<dbReference type="InterPro" id="IPR050535">
    <property type="entry name" value="DNA_Repair-Maintenance_Comp"/>
</dbReference>